<evidence type="ECO:0000313" key="2">
    <source>
        <dbReference type="Proteomes" id="UP000749311"/>
    </source>
</evidence>
<keyword evidence="2" id="KW-1185">Reference proteome</keyword>
<proteinExistence type="predicted"/>
<dbReference type="RefSeq" id="WP_167170872.1">
    <property type="nucleotide sequence ID" value="NZ_BAAAOO010000004.1"/>
</dbReference>
<sequence>MTTSEITGNAQSFLFPTTSDSTIREGIIAALRPYADDYDLDAIEEEFAAAIQEILPEGFTLNGQFIFGPTGADVDWDAVREAAGEIDLYGIAARHEIETVTALLDELNAYTGDDVWGDVILGRDGYDDDTTTLLDPSGRSDVAVVDGHVLRWIEEDHEWIDRGGLRIAEVADAYAARLPEGYRAHAIDNGQVGAIIKAEPWVDQNGRLRWSDSVAGSTDDRGDVQILWDQDGDGSLHGPDIVIETVDADELRAAAEALVDGPSVVDQYRAKAEARVAAIAELVRAEIAAGDYSNVGREDQFDELDVQVLESDPIGSVWIGQTVPSAIVDPSWDWVEETIRLTPEAAEALHAHLSADED</sequence>
<dbReference type="EMBL" id="JAAMOZ010000003">
    <property type="protein sequence ID" value="NIH58448.1"/>
    <property type="molecule type" value="Genomic_DNA"/>
</dbReference>
<accession>A0ABX0SM96</accession>
<reference evidence="1 2" key="1">
    <citation type="submission" date="2020-02" db="EMBL/GenBank/DDBJ databases">
        <title>Sequencing the genomes of 1000 actinobacteria strains.</title>
        <authorList>
            <person name="Klenk H.-P."/>
        </authorList>
    </citation>
    <scope>NUCLEOTIDE SEQUENCE [LARGE SCALE GENOMIC DNA]</scope>
    <source>
        <strain evidence="1 2">DSM 19609</strain>
    </source>
</reference>
<evidence type="ECO:0000313" key="1">
    <source>
        <dbReference type="EMBL" id="NIH58448.1"/>
    </source>
</evidence>
<comment type="caution">
    <text evidence="1">The sequence shown here is derived from an EMBL/GenBank/DDBJ whole genome shotgun (WGS) entry which is preliminary data.</text>
</comment>
<protein>
    <submittedName>
        <fullName evidence="1">Uncharacterized protein</fullName>
    </submittedName>
</protein>
<gene>
    <name evidence="1" type="ORF">FB473_003143</name>
</gene>
<organism evidence="1 2">
    <name type="scientific">Brooklawnia cerclae</name>
    <dbReference type="NCBI Taxonomy" id="349934"/>
    <lineage>
        <taxon>Bacteria</taxon>
        <taxon>Bacillati</taxon>
        <taxon>Actinomycetota</taxon>
        <taxon>Actinomycetes</taxon>
        <taxon>Propionibacteriales</taxon>
        <taxon>Propionibacteriaceae</taxon>
        <taxon>Brooklawnia</taxon>
    </lineage>
</organism>
<dbReference type="Proteomes" id="UP000749311">
    <property type="component" value="Unassembled WGS sequence"/>
</dbReference>
<name>A0ABX0SM96_9ACTN</name>